<dbReference type="Pfam" id="PF00209">
    <property type="entry name" value="SNF"/>
    <property type="match status" value="1"/>
</dbReference>
<evidence type="ECO:0008006" key="12">
    <source>
        <dbReference type="Google" id="ProtNLM"/>
    </source>
</evidence>
<accession>A0AAN4ZC93</accession>
<keyword evidence="7" id="KW-0479">Metal-binding</keyword>
<dbReference type="AlphaFoldDB" id="A0AAN4ZC93"/>
<comment type="subcellular location">
    <subcellularLocation>
        <location evidence="1">Membrane</location>
        <topology evidence="1">Multi-pass membrane protein</topology>
    </subcellularLocation>
</comment>
<gene>
    <name evidence="10" type="ORF">PMAYCL1PPCAC_06057</name>
</gene>
<evidence type="ECO:0000256" key="8">
    <source>
        <dbReference type="PIRSR" id="PIRSR600175-2"/>
    </source>
</evidence>
<proteinExistence type="predicted"/>
<evidence type="ECO:0000256" key="9">
    <source>
        <dbReference type="SAM" id="Phobius"/>
    </source>
</evidence>
<organism evidence="10 11">
    <name type="scientific">Pristionchus mayeri</name>
    <dbReference type="NCBI Taxonomy" id="1317129"/>
    <lineage>
        <taxon>Eukaryota</taxon>
        <taxon>Metazoa</taxon>
        <taxon>Ecdysozoa</taxon>
        <taxon>Nematoda</taxon>
        <taxon>Chromadorea</taxon>
        <taxon>Rhabditida</taxon>
        <taxon>Rhabditina</taxon>
        <taxon>Diplogasteromorpha</taxon>
        <taxon>Diplogasteroidea</taxon>
        <taxon>Neodiplogasteridae</taxon>
        <taxon>Pristionchus</taxon>
    </lineage>
</organism>
<dbReference type="PRINTS" id="PR00176">
    <property type="entry name" value="NANEUSMPORT"/>
</dbReference>
<name>A0AAN4ZC93_9BILA</name>
<sequence length="209" mass="23413">EFEAKKALFKLGDVIVPPLDEEKKARSGFDSPLQYIMAVIGMSVGLGNIWRFPTVAFENGGGAFLIPYLCMGVVFGLPMLYIDSSIGQFMQNSPSLVFKQYFPAAQGVGWAMALILIFIGFIYIVPCTWSFMYIIQLVLGRMSEMSSCTNSWNTIHCESTVFCKDQPGMVYFNGTCTTMWHRNEALTNASIRVYFNSSQEEFFRISIGG</sequence>
<feature type="binding site" evidence="7">
    <location>
        <position position="44"/>
    </location>
    <ligand>
        <name>Na(+)</name>
        <dbReference type="ChEBI" id="CHEBI:29101"/>
        <label>2</label>
    </ligand>
</feature>
<keyword evidence="2" id="KW-0813">Transport</keyword>
<reference evidence="11" key="1">
    <citation type="submission" date="2022-10" db="EMBL/GenBank/DDBJ databases">
        <title>Genome assembly of Pristionchus species.</title>
        <authorList>
            <person name="Yoshida K."/>
            <person name="Sommer R.J."/>
        </authorList>
    </citation>
    <scope>NUCLEOTIDE SEQUENCE [LARGE SCALE GENOMIC DNA]</scope>
    <source>
        <strain evidence="11">RS5460</strain>
    </source>
</reference>
<dbReference type="PANTHER" id="PTHR11616:SF326">
    <property type="entry name" value="SODIUM-DEPENDENT TRANSPORTER SNF-5"/>
    <property type="match status" value="1"/>
</dbReference>
<dbReference type="GO" id="GO:0043005">
    <property type="term" value="C:neuron projection"/>
    <property type="evidence" value="ECO:0007669"/>
    <property type="project" value="TreeGrafter"/>
</dbReference>
<protein>
    <recommendedName>
        <fullName evidence="12">Transporter</fullName>
    </recommendedName>
</protein>
<dbReference type="PROSITE" id="PS50267">
    <property type="entry name" value="NA_NEUROTRAN_SYMP_3"/>
    <property type="match status" value="1"/>
</dbReference>
<dbReference type="GO" id="GO:0005332">
    <property type="term" value="F:gamma-aminobutyric acid:sodium:chloride symporter activity"/>
    <property type="evidence" value="ECO:0007669"/>
    <property type="project" value="TreeGrafter"/>
</dbReference>
<dbReference type="InterPro" id="IPR037272">
    <property type="entry name" value="SNS_sf"/>
</dbReference>
<feature type="disulfide bond" evidence="8">
    <location>
        <begin position="148"/>
        <end position="157"/>
    </location>
</feature>
<feature type="binding site" evidence="7">
    <location>
        <position position="41"/>
    </location>
    <ligand>
        <name>Na(+)</name>
        <dbReference type="ChEBI" id="CHEBI:29101"/>
        <label>1</label>
    </ligand>
</feature>
<dbReference type="Proteomes" id="UP001328107">
    <property type="component" value="Unassembled WGS sequence"/>
</dbReference>
<comment type="caution">
    <text evidence="10">The sequence shown here is derived from an EMBL/GenBank/DDBJ whole genome shotgun (WGS) entry which is preliminary data.</text>
</comment>
<keyword evidence="5 9" id="KW-1133">Transmembrane helix</keyword>
<evidence type="ECO:0000313" key="10">
    <source>
        <dbReference type="EMBL" id="GMR35863.1"/>
    </source>
</evidence>
<feature type="non-terminal residue" evidence="10">
    <location>
        <position position="1"/>
    </location>
</feature>
<keyword evidence="3 9" id="KW-0812">Transmembrane</keyword>
<feature type="transmembrane region" description="Helical" evidence="9">
    <location>
        <begin position="108"/>
        <end position="135"/>
    </location>
</feature>
<evidence type="ECO:0000256" key="1">
    <source>
        <dbReference type="ARBA" id="ARBA00004141"/>
    </source>
</evidence>
<evidence type="ECO:0000256" key="7">
    <source>
        <dbReference type="PIRSR" id="PIRSR600175-1"/>
    </source>
</evidence>
<dbReference type="EMBL" id="BTRK01000002">
    <property type="protein sequence ID" value="GMR35863.1"/>
    <property type="molecule type" value="Genomic_DNA"/>
</dbReference>
<evidence type="ECO:0000256" key="6">
    <source>
        <dbReference type="ARBA" id="ARBA00023136"/>
    </source>
</evidence>
<evidence type="ECO:0000313" key="11">
    <source>
        <dbReference type="Proteomes" id="UP001328107"/>
    </source>
</evidence>
<dbReference type="GO" id="GO:0005886">
    <property type="term" value="C:plasma membrane"/>
    <property type="evidence" value="ECO:0007669"/>
    <property type="project" value="TreeGrafter"/>
</dbReference>
<evidence type="ECO:0000256" key="3">
    <source>
        <dbReference type="ARBA" id="ARBA00022692"/>
    </source>
</evidence>
<keyword evidence="4" id="KW-0769">Symport</keyword>
<feature type="transmembrane region" description="Helical" evidence="9">
    <location>
        <begin position="62"/>
        <end position="82"/>
    </location>
</feature>
<evidence type="ECO:0000256" key="2">
    <source>
        <dbReference type="ARBA" id="ARBA00022448"/>
    </source>
</evidence>
<dbReference type="InterPro" id="IPR000175">
    <property type="entry name" value="Na/ntran_symport"/>
</dbReference>
<keyword evidence="11" id="KW-1185">Reference proteome</keyword>
<keyword evidence="8" id="KW-1015">Disulfide bond</keyword>
<feature type="binding site" evidence="7">
    <location>
        <position position="48"/>
    </location>
    <ligand>
        <name>Na(+)</name>
        <dbReference type="ChEBI" id="CHEBI:29101"/>
        <label>1</label>
    </ligand>
</feature>
<evidence type="ECO:0000256" key="4">
    <source>
        <dbReference type="ARBA" id="ARBA00022847"/>
    </source>
</evidence>
<evidence type="ECO:0000256" key="5">
    <source>
        <dbReference type="ARBA" id="ARBA00022989"/>
    </source>
</evidence>
<feature type="transmembrane region" description="Helical" evidence="9">
    <location>
        <begin position="33"/>
        <end position="50"/>
    </location>
</feature>
<keyword evidence="7" id="KW-0915">Sodium</keyword>
<dbReference type="SUPFAM" id="SSF161070">
    <property type="entry name" value="SNF-like"/>
    <property type="match status" value="1"/>
</dbReference>
<keyword evidence="6 9" id="KW-0472">Membrane</keyword>
<dbReference type="GO" id="GO:0046872">
    <property type="term" value="F:metal ion binding"/>
    <property type="evidence" value="ECO:0007669"/>
    <property type="project" value="UniProtKB-KW"/>
</dbReference>
<dbReference type="PANTHER" id="PTHR11616">
    <property type="entry name" value="SODIUM/CHLORIDE DEPENDENT TRANSPORTER"/>
    <property type="match status" value="1"/>
</dbReference>